<feature type="compositionally biased region" description="Gly residues" evidence="1">
    <location>
        <begin position="234"/>
        <end position="245"/>
    </location>
</feature>
<organism evidence="5 6">
    <name type="scientific">Sphingomonas paucimobilis NBRC 13935</name>
    <dbReference type="NCBI Taxonomy" id="1219050"/>
    <lineage>
        <taxon>Bacteria</taxon>
        <taxon>Pseudomonadati</taxon>
        <taxon>Pseudomonadota</taxon>
        <taxon>Alphaproteobacteria</taxon>
        <taxon>Sphingomonadales</taxon>
        <taxon>Sphingomonadaceae</taxon>
        <taxon>Sphingomonas</taxon>
    </lineage>
</organism>
<sequence length="300" mass="31317">MTRFTRLLRPVLGLWLILCAVPVMAQTFPKFDGLVVDAAGKIDPATKAQLEQKLEALQKDTGRQLVVATIPDLQGYPIEDYGYRLGRAWGVGLKNADNGAILFVAPNEGKGQRGPRLEVGRGLEPILTDAWSSQMIRTLMLPRLRESSDISGALNAGADAVIAQLRASPEEAQAKVAEAAKQFDRQHRRGGGDSNGFPILIVLVIFIGGFVVLAIMRRKQGQRFHDDDDDDRGGGGGGRRGGGGWPIILWGPGWGSGGSAGSGWSSGGSSGGGSDGSWFGGGFTGGGGGDFGGGGASGDW</sequence>
<evidence type="ECO:0000313" key="6">
    <source>
        <dbReference type="Proteomes" id="UP000032025"/>
    </source>
</evidence>
<dbReference type="Proteomes" id="UP000032025">
    <property type="component" value="Unassembled WGS sequence"/>
</dbReference>
<evidence type="ECO:0000256" key="2">
    <source>
        <dbReference type="SAM" id="Phobius"/>
    </source>
</evidence>
<keyword evidence="2" id="KW-0472">Membrane</keyword>
<feature type="transmembrane region" description="Helical" evidence="2">
    <location>
        <begin position="196"/>
        <end position="216"/>
    </location>
</feature>
<evidence type="ECO:0000259" key="4">
    <source>
        <dbReference type="Pfam" id="PF04536"/>
    </source>
</evidence>
<feature type="chain" id="PRO_5002199598" evidence="3">
    <location>
        <begin position="26"/>
        <end position="300"/>
    </location>
</feature>
<dbReference type="Gene3D" id="3.10.310.50">
    <property type="match status" value="1"/>
</dbReference>
<keyword evidence="2" id="KW-1133">Transmembrane helix</keyword>
<dbReference type="PANTHER" id="PTHR30373">
    <property type="entry name" value="UPF0603 PROTEIN YGCG"/>
    <property type="match status" value="1"/>
</dbReference>
<dbReference type="AlphaFoldDB" id="A0A0C9M621"/>
<feature type="signal peptide" evidence="3">
    <location>
        <begin position="1"/>
        <end position="25"/>
    </location>
</feature>
<dbReference type="PANTHER" id="PTHR30373:SF2">
    <property type="entry name" value="UPF0603 PROTEIN YGCG"/>
    <property type="match status" value="1"/>
</dbReference>
<protein>
    <submittedName>
        <fullName evidence="5">DNA, contig: SP664</fullName>
    </submittedName>
</protein>
<dbReference type="Pfam" id="PF04536">
    <property type="entry name" value="TPM_phosphatase"/>
    <property type="match status" value="1"/>
</dbReference>
<comment type="caution">
    <text evidence="5">The sequence shown here is derived from an EMBL/GenBank/DDBJ whole genome shotgun (WGS) entry which is preliminary data.</text>
</comment>
<proteinExistence type="predicted"/>
<accession>A0A0C9M621</accession>
<gene>
    <name evidence="5" type="ORF">SP6_64_00300</name>
</gene>
<reference evidence="5 6" key="1">
    <citation type="submission" date="2014-08" db="EMBL/GenBank/DDBJ databases">
        <title>Whole genome shotgun sequence of Sphingomonas paucimobilis NBRC 13935.</title>
        <authorList>
            <person name="Hosoyama A."/>
            <person name="Hashimoto M."/>
            <person name="Hosoyama Y."/>
            <person name="Noguchi M."/>
            <person name="Uohara A."/>
            <person name="Ohji S."/>
            <person name="Katano-Makiyama Y."/>
            <person name="Ichikawa N."/>
            <person name="Kimura A."/>
            <person name="Yamazoe A."/>
            <person name="Fujita N."/>
        </authorList>
    </citation>
    <scope>NUCLEOTIDE SEQUENCE [LARGE SCALE GENOMIC DNA]</scope>
    <source>
        <strain evidence="5 6">NBRC 13935</strain>
    </source>
</reference>
<keyword evidence="6" id="KW-1185">Reference proteome</keyword>
<evidence type="ECO:0000256" key="3">
    <source>
        <dbReference type="SAM" id="SignalP"/>
    </source>
</evidence>
<feature type="domain" description="TPM" evidence="4">
    <location>
        <begin position="35"/>
        <end position="163"/>
    </location>
</feature>
<feature type="compositionally biased region" description="Gly residues" evidence="1">
    <location>
        <begin position="252"/>
        <end position="300"/>
    </location>
</feature>
<feature type="region of interest" description="Disordered" evidence="1">
    <location>
        <begin position="222"/>
        <end position="300"/>
    </location>
</feature>
<evidence type="ECO:0000256" key="1">
    <source>
        <dbReference type="SAM" id="MobiDB-lite"/>
    </source>
</evidence>
<keyword evidence="3" id="KW-0732">Signal</keyword>
<dbReference type="InterPro" id="IPR007621">
    <property type="entry name" value="TPM_dom"/>
</dbReference>
<dbReference type="RefSeq" id="WP_007406931.1">
    <property type="nucleotide sequence ID" value="NZ_BBJS01000064.1"/>
</dbReference>
<dbReference type="EMBL" id="BBJS01000064">
    <property type="protein sequence ID" value="GAN15775.1"/>
    <property type="molecule type" value="Genomic_DNA"/>
</dbReference>
<keyword evidence="2" id="KW-0812">Transmembrane</keyword>
<evidence type="ECO:0000313" key="5">
    <source>
        <dbReference type="EMBL" id="GAN15775.1"/>
    </source>
</evidence>
<name>A0A0C9M621_SPHPI</name>